<dbReference type="OrthoDB" id="8715249at2"/>
<dbReference type="RefSeq" id="WP_088603450.1">
    <property type="nucleotide sequence ID" value="NZ_NJIH01000006.1"/>
</dbReference>
<keyword evidence="3" id="KW-0238">DNA-binding</keyword>
<dbReference type="Pfam" id="PF00126">
    <property type="entry name" value="HTH_1"/>
    <property type="match status" value="1"/>
</dbReference>
<dbReference type="Proteomes" id="UP000214603">
    <property type="component" value="Unassembled WGS sequence"/>
</dbReference>
<dbReference type="SUPFAM" id="SSF53850">
    <property type="entry name" value="Periplasmic binding protein-like II"/>
    <property type="match status" value="1"/>
</dbReference>
<evidence type="ECO:0000256" key="3">
    <source>
        <dbReference type="ARBA" id="ARBA00023125"/>
    </source>
</evidence>
<gene>
    <name evidence="6" type="ORF">CEY11_11030</name>
</gene>
<dbReference type="PROSITE" id="PS50931">
    <property type="entry name" value="HTH_LYSR"/>
    <property type="match status" value="1"/>
</dbReference>
<dbReference type="PANTHER" id="PTHR30126">
    <property type="entry name" value="HTH-TYPE TRANSCRIPTIONAL REGULATOR"/>
    <property type="match status" value="1"/>
</dbReference>
<dbReference type="Gene3D" id="3.40.190.290">
    <property type="match status" value="1"/>
</dbReference>
<comment type="caution">
    <text evidence="6">The sequence shown here is derived from an EMBL/GenBank/DDBJ whole genome shotgun (WGS) entry which is preliminary data.</text>
</comment>
<evidence type="ECO:0000256" key="2">
    <source>
        <dbReference type="ARBA" id="ARBA00023015"/>
    </source>
</evidence>
<evidence type="ECO:0000256" key="1">
    <source>
        <dbReference type="ARBA" id="ARBA00009437"/>
    </source>
</evidence>
<sequence length="300" mass="34098">MRLEWIEDILAVLNAGSLSEAAKIRYLTQPAFSRRIKLIEDYIGIELLDRTHKPAHLCNAVIVQQRQLEHLATSMRDLLYNLRHQDRLLKSRIIIASQHSITASTGPVLVKELTAGLDTRVQLLSANRNECFSMLVTKQADFALFYRFDDEELPMGTEFVEEIDFGEELFVPVFQTANLKELNMQYRNGELPIVVYPPDVFMGEAMLREILPSLRKNLLLQEKAESSLTLAVMQLALAGVGVAWIPHTLAAKEITNGSLTELSHLLGMEKFRIYAIRLSGEKSAVEQKAWFVMQEMAKIR</sequence>
<name>A0A225MIQ3_9BURK</name>
<reference evidence="7" key="1">
    <citation type="submission" date="2017-06" db="EMBL/GenBank/DDBJ databases">
        <title>Herbaspirillum phytohormonus sp. nov., isolated from the root nodule of Robinia pseudoacacia in lead-zinc mine.</title>
        <authorList>
            <person name="Fan M."/>
            <person name="Lin Y."/>
        </authorList>
    </citation>
    <scope>NUCLEOTIDE SEQUENCE [LARGE SCALE GENOMIC DNA]</scope>
    <source>
        <strain evidence="7">SC-089</strain>
    </source>
</reference>
<keyword evidence="4" id="KW-0804">Transcription</keyword>
<dbReference type="PRINTS" id="PR00039">
    <property type="entry name" value="HTHLYSR"/>
</dbReference>
<dbReference type="Gene3D" id="1.10.10.10">
    <property type="entry name" value="Winged helix-like DNA-binding domain superfamily/Winged helix DNA-binding domain"/>
    <property type="match status" value="1"/>
</dbReference>
<dbReference type="InterPro" id="IPR005119">
    <property type="entry name" value="LysR_subst-bd"/>
</dbReference>
<dbReference type="SUPFAM" id="SSF46785">
    <property type="entry name" value="Winged helix' DNA-binding domain"/>
    <property type="match status" value="1"/>
</dbReference>
<dbReference type="InterPro" id="IPR036390">
    <property type="entry name" value="WH_DNA-bd_sf"/>
</dbReference>
<evidence type="ECO:0000313" key="6">
    <source>
        <dbReference type="EMBL" id="OWT60193.1"/>
    </source>
</evidence>
<dbReference type="Pfam" id="PF03466">
    <property type="entry name" value="LysR_substrate"/>
    <property type="match status" value="1"/>
</dbReference>
<dbReference type="InterPro" id="IPR036388">
    <property type="entry name" value="WH-like_DNA-bd_sf"/>
</dbReference>
<organism evidence="6 7">
    <name type="scientific">Candidimonas nitroreducens</name>
    <dbReference type="NCBI Taxonomy" id="683354"/>
    <lineage>
        <taxon>Bacteria</taxon>
        <taxon>Pseudomonadati</taxon>
        <taxon>Pseudomonadota</taxon>
        <taxon>Betaproteobacteria</taxon>
        <taxon>Burkholderiales</taxon>
        <taxon>Alcaligenaceae</taxon>
        <taxon>Candidimonas</taxon>
    </lineage>
</organism>
<feature type="domain" description="HTH lysR-type" evidence="5">
    <location>
        <begin position="1"/>
        <end position="58"/>
    </location>
</feature>
<proteinExistence type="inferred from homology"/>
<dbReference type="InterPro" id="IPR000847">
    <property type="entry name" value="LysR_HTH_N"/>
</dbReference>
<dbReference type="EMBL" id="NJIH01000006">
    <property type="protein sequence ID" value="OWT60193.1"/>
    <property type="molecule type" value="Genomic_DNA"/>
</dbReference>
<comment type="similarity">
    <text evidence="1">Belongs to the LysR transcriptional regulatory family.</text>
</comment>
<keyword evidence="2" id="KW-0805">Transcription regulation</keyword>
<evidence type="ECO:0000313" key="7">
    <source>
        <dbReference type="Proteomes" id="UP000214603"/>
    </source>
</evidence>
<evidence type="ECO:0000259" key="5">
    <source>
        <dbReference type="PROSITE" id="PS50931"/>
    </source>
</evidence>
<accession>A0A225MIQ3</accession>
<dbReference type="PANTHER" id="PTHR30126:SF2">
    <property type="entry name" value="HTH-TYPE TRANSCRIPTIONAL REGULATOR YJIE"/>
    <property type="match status" value="1"/>
</dbReference>
<dbReference type="AlphaFoldDB" id="A0A225MIQ3"/>
<dbReference type="GO" id="GO:0003700">
    <property type="term" value="F:DNA-binding transcription factor activity"/>
    <property type="evidence" value="ECO:0007669"/>
    <property type="project" value="InterPro"/>
</dbReference>
<dbReference type="GO" id="GO:0000976">
    <property type="term" value="F:transcription cis-regulatory region binding"/>
    <property type="evidence" value="ECO:0007669"/>
    <property type="project" value="TreeGrafter"/>
</dbReference>
<keyword evidence="7" id="KW-1185">Reference proteome</keyword>
<protein>
    <recommendedName>
        <fullName evidence="5">HTH lysR-type domain-containing protein</fullName>
    </recommendedName>
</protein>
<evidence type="ECO:0000256" key="4">
    <source>
        <dbReference type="ARBA" id="ARBA00023163"/>
    </source>
</evidence>